<protein>
    <submittedName>
        <fullName evidence="6">Lytic murein transglycosylase B</fullName>
    </submittedName>
</protein>
<feature type="domain" description="Transglycosylase SLT" evidence="4">
    <location>
        <begin position="83"/>
        <end position="376"/>
    </location>
</feature>
<dbReference type="EMBL" id="JAVFKN010000002">
    <property type="protein sequence ID" value="MDQ5767435.1"/>
    <property type="molecule type" value="Genomic_DNA"/>
</dbReference>
<dbReference type="Proteomes" id="UP001229862">
    <property type="component" value="Chromosome"/>
</dbReference>
<dbReference type="Gene3D" id="1.10.8.350">
    <property type="entry name" value="Bacterial muramidase"/>
    <property type="match status" value="1"/>
</dbReference>
<reference evidence="6 7" key="1">
    <citation type="submission" date="2023-08" db="EMBL/GenBank/DDBJ databases">
        <title>New molecular markers tilS and rpoB for phylogenetic and monitoring studies of the genus Thiothrix biodiversity.</title>
        <authorList>
            <person name="Ravin N.V."/>
            <person name="Smolyakov D."/>
            <person name="Markov N.D."/>
            <person name="Beletsky A.V."/>
            <person name="Mardanov A.V."/>
            <person name="Rudenko T.S."/>
            <person name="Grabovich M.Y."/>
        </authorList>
    </citation>
    <scope>NUCLEOTIDE SEQUENCE</scope>
    <source>
        <strain evidence="6">DNT52</strain>
        <strain evidence="5 7">H33</strain>
    </source>
</reference>
<dbReference type="Proteomes" id="UP001223336">
    <property type="component" value="Unassembled WGS sequence"/>
</dbReference>
<name>A0AA51MRF1_9GAMM</name>
<dbReference type="GO" id="GO:0009253">
    <property type="term" value="P:peptidoglycan catabolic process"/>
    <property type="evidence" value="ECO:0007669"/>
    <property type="project" value="TreeGrafter"/>
</dbReference>
<dbReference type="Pfam" id="PF13406">
    <property type="entry name" value="SLT_2"/>
    <property type="match status" value="1"/>
</dbReference>
<dbReference type="InterPro" id="IPR011757">
    <property type="entry name" value="Lytic_transglycosylase_MltB"/>
</dbReference>
<dbReference type="FunFam" id="1.10.8.350:FF:000001">
    <property type="entry name" value="Lytic murein transglycosylase B"/>
    <property type="match status" value="1"/>
</dbReference>
<feature type="chain" id="PRO_5041354849" evidence="3">
    <location>
        <begin position="25"/>
        <end position="384"/>
    </location>
</feature>
<feature type="compositionally biased region" description="Polar residues" evidence="2">
    <location>
        <begin position="28"/>
        <end position="47"/>
    </location>
</feature>
<keyword evidence="3" id="KW-0732">Signal</keyword>
<keyword evidence="7" id="KW-1185">Reference proteome</keyword>
<proteinExistence type="predicted"/>
<organism evidence="6">
    <name type="scientific">Thiothrix subterranea</name>
    <dbReference type="NCBI Taxonomy" id="2735563"/>
    <lineage>
        <taxon>Bacteria</taxon>
        <taxon>Pseudomonadati</taxon>
        <taxon>Pseudomonadota</taxon>
        <taxon>Gammaproteobacteria</taxon>
        <taxon>Thiotrichales</taxon>
        <taxon>Thiotrichaceae</taxon>
        <taxon>Thiothrix</taxon>
    </lineage>
</organism>
<dbReference type="CDD" id="cd13399">
    <property type="entry name" value="Slt35-like"/>
    <property type="match status" value="1"/>
</dbReference>
<sequence>MYLPKNLLAYGAATALVLSLGACSSTPEKSETADNNSAQQVSKQGQASVKAPADQAQVLSYGGKGVGNYAAASLGGDFAGDAQLLNFIEKMVNNHGFERQYLYGVFSQVRNRDDVARLWAGSSSDPGSPKGWHAYRDRFVTAANVQRGAEFWQQHSAHLQRAQQQYGVPAEYIIGIMGVETRWGRILGKHRVIDALATSAIVNQRRSQFFFDELKNYLLMTRSERMDPLAPKGSFAGAMGYGQFMPSSFHAYAVDFDGDGVRDLWNPVDAIGSVANYFAKNGWQPGGEVAVPAQVTSNQYANVPDGFKVKYSMSDLQRIGVTPQYGRGSAGTVHLLALSTVPNGYKEPWIGYKNFHVITRYNRSNYYAMTVHLLAQSVRERVGK</sequence>
<feature type="active site" evidence="1">
    <location>
        <position position="180"/>
    </location>
</feature>
<evidence type="ECO:0000256" key="3">
    <source>
        <dbReference type="SAM" id="SignalP"/>
    </source>
</evidence>
<dbReference type="PANTHER" id="PTHR30163:SF9">
    <property type="entry name" value="MEMBRANE-BOUND LYTIC MUREIN TRANSGLYCOSYLASE B"/>
    <property type="match status" value="1"/>
</dbReference>
<evidence type="ECO:0000256" key="1">
    <source>
        <dbReference type="PIRSR" id="PIRSR611757-1"/>
    </source>
</evidence>
<dbReference type="SUPFAM" id="SSF53955">
    <property type="entry name" value="Lysozyme-like"/>
    <property type="match status" value="1"/>
</dbReference>
<evidence type="ECO:0000313" key="6">
    <source>
        <dbReference type="EMBL" id="WML88693.1"/>
    </source>
</evidence>
<evidence type="ECO:0000313" key="5">
    <source>
        <dbReference type="EMBL" id="MDQ5767435.1"/>
    </source>
</evidence>
<dbReference type="InterPro" id="IPR043426">
    <property type="entry name" value="MltB-like"/>
</dbReference>
<dbReference type="InterPro" id="IPR031304">
    <property type="entry name" value="SLT_2"/>
</dbReference>
<gene>
    <name evidence="6" type="primary">mltB</name>
    <name evidence="5" type="ORF">RCC75_02790</name>
    <name evidence="6" type="ORF">RCG00_09995</name>
</gene>
<evidence type="ECO:0000256" key="2">
    <source>
        <dbReference type="SAM" id="MobiDB-lite"/>
    </source>
</evidence>
<dbReference type="PROSITE" id="PS51257">
    <property type="entry name" value="PROKAR_LIPOPROTEIN"/>
    <property type="match status" value="1"/>
</dbReference>
<evidence type="ECO:0000259" key="4">
    <source>
        <dbReference type="Pfam" id="PF13406"/>
    </source>
</evidence>
<feature type="signal peptide" evidence="3">
    <location>
        <begin position="1"/>
        <end position="24"/>
    </location>
</feature>
<dbReference type="EMBL" id="CP133217">
    <property type="protein sequence ID" value="WML88693.1"/>
    <property type="molecule type" value="Genomic_DNA"/>
</dbReference>
<dbReference type="AlphaFoldDB" id="A0AA51MRF1"/>
<feature type="region of interest" description="Disordered" evidence="2">
    <location>
        <begin position="28"/>
        <end position="49"/>
    </location>
</feature>
<dbReference type="GO" id="GO:0008933">
    <property type="term" value="F:peptidoglycan lytic transglycosylase activity"/>
    <property type="evidence" value="ECO:0007669"/>
    <property type="project" value="TreeGrafter"/>
</dbReference>
<dbReference type="Gene3D" id="1.10.530.10">
    <property type="match status" value="1"/>
</dbReference>
<dbReference type="InterPro" id="IPR023346">
    <property type="entry name" value="Lysozyme-like_dom_sf"/>
</dbReference>
<accession>A0AA51MRF1</accession>
<dbReference type="NCBIfam" id="TIGR02282">
    <property type="entry name" value="MltB"/>
    <property type="match status" value="1"/>
</dbReference>
<dbReference type="RefSeq" id="WP_308133616.1">
    <property type="nucleotide sequence ID" value="NZ_CP133217.1"/>
</dbReference>
<dbReference type="PANTHER" id="PTHR30163">
    <property type="entry name" value="MEMBRANE-BOUND LYTIC MUREIN TRANSGLYCOSYLASE B"/>
    <property type="match status" value="1"/>
</dbReference>
<evidence type="ECO:0000313" key="7">
    <source>
        <dbReference type="Proteomes" id="UP001223336"/>
    </source>
</evidence>